<dbReference type="Gene3D" id="3.30.780.10">
    <property type="entry name" value="SUI1-like domain"/>
    <property type="match status" value="1"/>
</dbReference>
<dbReference type="VEuPathDB" id="FungiDB:SCHCODRAFT_02607408"/>
<dbReference type="OMA" id="RCANPKK"/>
<dbReference type="RefSeq" id="XP_003035811.1">
    <property type="nucleotide sequence ID" value="XM_003035765.1"/>
</dbReference>
<dbReference type="AlphaFoldDB" id="D8PVS2"/>
<organism evidence="8">
    <name type="scientific">Schizophyllum commune (strain H4-8 / FGSC 9210)</name>
    <name type="common">Split gill fungus</name>
    <dbReference type="NCBI Taxonomy" id="578458"/>
    <lineage>
        <taxon>Eukaryota</taxon>
        <taxon>Fungi</taxon>
        <taxon>Dikarya</taxon>
        <taxon>Basidiomycota</taxon>
        <taxon>Agaricomycotina</taxon>
        <taxon>Agaricomycetes</taxon>
        <taxon>Agaricomycetidae</taxon>
        <taxon>Agaricales</taxon>
        <taxon>Schizophyllaceae</taxon>
        <taxon>Schizophyllum</taxon>
    </lineage>
</organism>
<keyword evidence="4" id="KW-0496">Mitochondrion</keyword>
<keyword evidence="8" id="KW-1185">Reference proteome</keyword>
<dbReference type="InParanoid" id="D8PVS2"/>
<evidence type="ECO:0000256" key="3">
    <source>
        <dbReference type="ARBA" id="ARBA00022980"/>
    </source>
</evidence>
<comment type="similarity">
    <text evidence="2">Belongs to the mitochondrion-specific ribosomal protein mL49 family.</text>
</comment>
<dbReference type="GO" id="GO:0006412">
    <property type="term" value="P:translation"/>
    <property type="evidence" value="ECO:0007669"/>
    <property type="project" value="InterPro"/>
</dbReference>
<proteinExistence type="inferred from homology"/>
<dbReference type="FunCoup" id="D8PVS2">
    <property type="interactions" value="45"/>
</dbReference>
<evidence type="ECO:0000313" key="8">
    <source>
        <dbReference type="Proteomes" id="UP000007431"/>
    </source>
</evidence>
<dbReference type="EMBL" id="GL377303">
    <property type="protein sequence ID" value="EFJ00909.1"/>
    <property type="molecule type" value="Genomic_DNA"/>
</dbReference>
<sequence>MLRAIRSLSTAAAAVTHSGQQTVHHPFFVPRNSRGSLPVYSDVRNGGGRYLVLIRNVDGDANALANALRADLFPKETPEAARLNVEVKHARHLVITGGRWKQAVTEWLISRGF</sequence>
<dbReference type="KEGG" id="scm:SCHCO_02607408"/>
<keyword evidence="3" id="KW-0689">Ribosomal protein</keyword>
<evidence type="ECO:0000256" key="1">
    <source>
        <dbReference type="ARBA" id="ARBA00004173"/>
    </source>
</evidence>
<dbReference type="Pfam" id="PF05046">
    <property type="entry name" value="Img2"/>
    <property type="match status" value="1"/>
</dbReference>
<dbReference type="STRING" id="578458.D8PVS2"/>
<dbReference type="PANTHER" id="PTHR13477">
    <property type="entry name" value="MITOCHONDRIAL 39S RIBOSOMAL PROTEIN L49"/>
    <property type="match status" value="1"/>
</dbReference>
<evidence type="ECO:0000256" key="2">
    <source>
        <dbReference type="ARBA" id="ARBA00005677"/>
    </source>
</evidence>
<accession>D8PVS2</accession>
<dbReference type="InterPro" id="IPR007740">
    <property type="entry name" value="Ribosomal_mL49"/>
</dbReference>
<name>D8PVS2_SCHCM</name>
<dbReference type="OrthoDB" id="19439at2759"/>
<evidence type="ECO:0000256" key="4">
    <source>
        <dbReference type="ARBA" id="ARBA00023128"/>
    </source>
</evidence>
<dbReference type="Proteomes" id="UP000007431">
    <property type="component" value="Unassembled WGS sequence"/>
</dbReference>
<evidence type="ECO:0000256" key="6">
    <source>
        <dbReference type="ARBA" id="ARBA00035191"/>
    </source>
</evidence>
<dbReference type="GO" id="GO:0003735">
    <property type="term" value="F:structural constituent of ribosome"/>
    <property type="evidence" value="ECO:0007669"/>
    <property type="project" value="InterPro"/>
</dbReference>
<dbReference type="HOGENOM" id="CLU_085757_4_0_1"/>
<evidence type="ECO:0000256" key="5">
    <source>
        <dbReference type="ARBA" id="ARBA00023274"/>
    </source>
</evidence>
<dbReference type="GeneID" id="9587537"/>
<reference evidence="7 8" key="1">
    <citation type="journal article" date="2010" name="Nat. Biotechnol.">
        <title>Genome sequence of the model mushroom Schizophyllum commune.</title>
        <authorList>
            <person name="Ohm R.A."/>
            <person name="de Jong J.F."/>
            <person name="Lugones L.G."/>
            <person name="Aerts A."/>
            <person name="Kothe E."/>
            <person name="Stajich J.E."/>
            <person name="de Vries R.P."/>
            <person name="Record E."/>
            <person name="Levasseur A."/>
            <person name="Baker S.E."/>
            <person name="Bartholomew K.A."/>
            <person name="Coutinho P.M."/>
            <person name="Erdmann S."/>
            <person name="Fowler T.J."/>
            <person name="Gathman A.C."/>
            <person name="Lombard V."/>
            <person name="Henrissat B."/>
            <person name="Knabe N."/>
            <person name="Kuees U."/>
            <person name="Lilly W.W."/>
            <person name="Lindquist E."/>
            <person name="Lucas S."/>
            <person name="Magnuson J.K."/>
            <person name="Piumi F."/>
            <person name="Raudaskoski M."/>
            <person name="Salamov A."/>
            <person name="Schmutz J."/>
            <person name="Schwarze F.W.M.R."/>
            <person name="vanKuyk P.A."/>
            <person name="Horton J.S."/>
            <person name="Grigoriev I.V."/>
            <person name="Woesten H.A.B."/>
        </authorList>
    </citation>
    <scope>NUCLEOTIDE SEQUENCE [LARGE SCALE GENOMIC DNA]</scope>
    <source>
        <strain evidence="8">H4-8 / FGSC 9210</strain>
    </source>
</reference>
<gene>
    <name evidence="7" type="ORF">SCHCODRAFT_50690</name>
</gene>
<keyword evidence="5" id="KW-0687">Ribonucleoprotein</keyword>
<dbReference type="eggNOG" id="ENOG502SSWH">
    <property type="taxonomic scope" value="Eukaryota"/>
</dbReference>
<dbReference type="PANTHER" id="PTHR13477:SF0">
    <property type="entry name" value="LARGE RIBOSOMAL SUBUNIT PROTEIN ML49"/>
    <property type="match status" value="1"/>
</dbReference>
<protein>
    <recommendedName>
        <fullName evidence="6">Large ribosomal subunit protein mL49</fullName>
    </recommendedName>
</protein>
<dbReference type="GO" id="GO:0005762">
    <property type="term" value="C:mitochondrial large ribosomal subunit"/>
    <property type="evidence" value="ECO:0007669"/>
    <property type="project" value="TreeGrafter"/>
</dbReference>
<comment type="subcellular location">
    <subcellularLocation>
        <location evidence="1">Mitochondrion</location>
    </subcellularLocation>
</comment>
<evidence type="ECO:0000313" key="7">
    <source>
        <dbReference type="EMBL" id="EFJ00909.1"/>
    </source>
</evidence>